<dbReference type="InterPro" id="IPR023365">
    <property type="entry name" value="Sortase_dom-sf"/>
</dbReference>
<feature type="region of interest" description="Disordered" evidence="2">
    <location>
        <begin position="45"/>
        <end position="68"/>
    </location>
</feature>
<reference evidence="4" key="1">
    <citation type="journal article" date="2019" name="Int. J. Syst. Evol. Microbiol.">
        <title>The Global Catalogue of Microorganisms (GCM) 10K type strain sequencing project: providing services to taxonomists for standard genome sequencing and annotation.</title>
        <authorList>
            <consortium name="The Broad Institute Genomics Platform"/>
            <consortium name="The Broad Institute Genome Sequencing Center for Infectious Disease"/>
            <person name="Wu L."/>
            <person name="Ma J."/>
        </authorList>
    </citation>
    <scope>NUCLEOTIDE SEQUENCE [LARGE SCALE GENOMIC DNA]</scope>
    <source>
        <strain evidence="4">CCUG 56608</strain>
    </source>
</reference>
<evidence type="ECO:0000256" key="2">
    <source>
        <dbReference type="SAM" id="MobiDB-lite"/>
    </source>
</evidence>
<protein>
    <submittedName>
        <fullName evidence="3">Class D sortase</fullName>
    </submittedName>
</protein>
<keyword evidence="4" id="KW-1185">Reference proteome</keyword>
<dbReference type="InterPro" id="IPR053525">
    <property type="entry name" value="Sortase_D"/>
</dbReference>
<feature type="compositionally biased region" description="Polar residues" evidence="2">
    <location>
        <begin position="54"/>
        <end position="64"/>
    </location>
</feature>
<name>A0ABW3NIN4_9BACI</name>
<evidence type="ECO:0000313" key="3">
    <source>
        <dbReference type="EMBL" id="MFD1067043.1"/>
    </source>
</evidence>
<dbReference type="EMBL" id="JBHTKK010000017">
    <property type="protein sequence ID" value="MFD1067043.1"/>
    <property type="molecule type" value="Genomic_DNA"/>
</dbReference>
<evidence type="ECO:0000256" key="1">
    <source>
        <dbReference type="ARBA" id="ARBA00022801"/>
    </source>
</evidence>
<accession>A0ABW3NIN4</accession>
<dbReference type="NCBIfam" id="TIGR01076">
    <property type="entry name" value="sortase_fam"/>
    <property type="match status" value="1"/>
</dbReference>
<gene>
    <name evidence="3" type="ORF">ACFQ19_13525</name>
</gene>
<evidence type="ECO:0000313" key="4">
    <source>
        <dbReference type="Proteomes" id="UP001597041"/>
    </source>
</evidence>
<dbReference type="InterPro" id="IPR041999">
    <property type="entry name" value="Sortase_D_1"/>
</dbReference>
<dbReference type="NCBIfam" id="NF033746">
    <property type="entry name" value="class_D_sortase"/>
    <property type="match status" value="1"/>
</dbReference>
<comment type="caution">
    <text evidence="3">The sequence shown here is derived from an EMBL/GenBank/DDBJ whole genome shotgun (WGS) entry which is preliminary data.</text>
</comment>
<organism evidence="3 4">
    <name type="scientific">Oceanobacillus locisalsi</name>
    <dbReference type="NCBI Taxonomy" id="546107"/>
    <lineage>
        <taxon>Bacteria</taxon>
        <taxon>Bacillati</taxon>
        <taxon>Bacillota</taxon>
        <taxon>Bacilli</taxon>
        <taxon>Bacillales</taxon>
        <taxon>Bacillaceae</taxon>
        <taxon>Oceanobacillus</taxon>
    </lineage>
</organism>
<dbReference type="Gene3D" id="2.40.260.10">
    <property type="entry name" value="Sortase"/>
    <property type="match status" value="1"/>
</dbReference>
<dbReference type="Proteomes" id="UP001597041">
    <property type="component" value="Unassembled WGS sequence"/>
</dbReference>
<dbReference type="CDD" id="cd05828">
    <property type="entry name" value="Sortase_D_1"/>
    <property type="match status" value="1"/>
</dbReference>
<dbReference type="SUPFAM" id="SSF63817">
    <property type="entry name" value="Sortase"/>
    <property type="match status" value="1"/>
</dbReference>
<keyword evidence="1" id="KW-0378">Hydrolase</keyword>
<proteinExistence type="predicted"/>
<sequence>MKRIGILLIIIGVVCLGVFGYQIIGQEQSQQQSLIQAEERIKQGMDKQGETELDNASSQDTAQAVESFDTEQDEAFATLEIPKLEKTLPIVEGTDPDSLEKGVGHLSNSVFPGQEEQILLSGHRDTVFRDFGELEIGDTFVVQMPYGEYTYEIRETEIVPEDDTSVIREMGEEVLVVTTCYPFHFVGSAPDRFVAYAYPVSEN</sequence>
<dbReference type="Pfam" id="PF04203">
    <property type="entry name" value="Sortase"/>
    <property type="match status" value="1"/>
</dbReference>
<dbReference type="InterPro" id="IPR005754">
    <property type="entry name" value="Sortase"/>
</dbReference>
<dbReference type="RefSeq" id="WP_379592940.1">
    <property type="nucleotide sequence ID" value="NZ_JBHTKK010000017.1"/>
</dbReference>